<dbReference type="CDD" id="cd03398">
    <property type="entry name" value="PAP2_haloperoxidase"/>
    <property type="match status" value="1"/>
</dbReference>
<organism evidence="1 2">
    <name type="scientific">Tumidithrix elongata BACA0141</name>
    <dbReference type="NCBI Taxonomy" id="2716417"/>
    <lineage>
        <taxon>Bacteria</taxon>
        <taxon>Bacillati</taxon>
        <taxon>Cyanobacteriota</taxon>
        <taxon>Cyanophyceae</taxon>
        <taxon>Pseudanabaenales</taxon>
        <taxon>Pseudanabaenaceae</taxon>
        <taxon>Tumidithrix</taxon>
        <taxon>Tumidithrix elongata</taxon>
    </lineage>
</organism>
<dbReference type="RefSeq" id="WP_330482303.1">
    <property type="nucleotide sequence ID" value="NZ_JAZBJZ010000009.1"/>
</dbReference>
<gene>
    <name evidence="1" type="ORF">V2H45_03865</name>
</gene>
<proteinExistence type="predicted"/>
<evidence type="ECO:0000313" key="2">
    <source>
        <dbReference type="Proteomes" id="UP001333818"/>
    </source>
</evidence>
<accession>A0AAW9PVR2</accession>
<dbReference type="InterPro" id="IPR016119">
    <property type="entry name" value="Br/Cl_peroxidase_C"/>
</dbReference>
<name>A0AAW9PVR2_9CYAN</name>
<dbReference type="InterPro" id="IPR052559">
    <property type="entry name" value="V-haloperoxidase"/>
</dbReference>
<sequence length="449" mass="48455">MSILKINELALELVKRDFSDGHKPTNGGPTKTSRALALIHLAAHDAYAKVTGKLTPQLSTLPNKPAAIGTDEVTGIAALLGAGIRAAVQLYPDDAAFIATEAAKIIATGTNPIALRYGEQVADAWLNERKNDGSALPQEDTLFDQAPGRHRRDPLNPKQTTLGRTWGLVKPFVLKDVVADAYLAPPPALDTVEYAKAFDEVIDIGKDSIIRGGTDARKNATVGIFWGYDGSNKLGTPPRLYNRVVLAIPEVLTLSHAQQVKLLTAINVAMADAGIAAWYWKYEYDFWRPVVGIREADKGWGPTGKGDGNTHRQKGDPFWLPLGAPKSNPITPEKPTSIAENSNFTPNFPAYPSGHATFGSACFEVVAAFLGKKPENITVQDFVSGEFNGETTDNTGTIRPRLVETFTLRKAIEDNKISRIYLGVHWSFDATGGQKVGNDVAAKVAAAFK</sequence>
<keyword evidence="2" id="KW-1185">Reference proteome</keyword>
<comment type="caution">
    <text evidence="1">The sequence shown here is derived from an EMBL/GenBank/DDBJ whole genome shotgun (WGS) entry which is preliminary data.</text>
</comment>
<dbReference type="Proteomes" id="UP001333818">
    <property type="component" value="Unassembled WGS sequence"/>
</dbReference>
<dbReference type="SUPFAM" id="SSF48317">
    <property type="entry name" value="Acid phosphatase/Vanadium-dependent haloperoxidase"/>
    <property type="match status" value="1"/>
</dbReference>
<reference evidence="1" key="1">
    <citation type="submission" date="2024-01" db="EMBL/GenBank/DDBJ databases">
        <title>Bank of Algae and Cyanobacteria of the Azores (BACA) strain genomes.</title>
        <authorList>
            <person name="Luz R."/>
            <person name="Cordeiro R."/>
            <person name="Fonseca A."/>
            <person name="Goncalves V."/>
        </authorList>
    </citation>
    <scope>NUCLEOTIDE SEQUENCE</scope>
    <source>
        <strain evidence="1">BACA0141</strain>
    </source>
</reference>
<dbReference type="InterPro" id="IPR036938">
    <property type="entry name" value="PAP2/HPO_sf"/>
</dbReference>
<dbReference type="PANTHER" id="PTHR34599">
    <property type="entry name" value="PEROXIDASE-RELATED"/>
    <property type="match status" value="1"/>
</dbReference>
<evidence type="ECO:0000313" key="1">
    <source>
        <dbReference type="EMBL" id="MEE3715879.1"/>
    </source>
</evidence>
<dbReference type="PANTHER" id="PTHR34599:SF1">
    <property type="entry name" value="PHOSPHATIDIC ACID PHOSPHATASE TYPE 2_HALOPEROXIDASE DOMAIN-CONTAINING PROTEIN"/>
    <property type="match status" value="1"/>
</dbReference>
<dbReference type="Gene3D" id="1.20.144.10">
    <property type="entry name" value="Phosphatidic acid phosphatase type 2/haloperoxidase"/>
    <property type="match status" value="1"/>
</dbReference>
<protein>
    <submittedName>
        <fullName evidence="1">Uncharacterized protein</fullName>
    </submittedName>
</protein>
<dbReference type="EMBL" id="JAZBJZ010000009">
    <property type="protein sequence ID" value="MEE3715879.1"/>
    <property type="molecule type" value="Genomic_DNA"/>
</dbReference>
<dbReference type="Gene3D" id="1.10.606.10">
    <property type="entry name" value="Vanadium-containing Chloroperoxidase, domain 2"/>
    <property type="match status" value="1"/>
</dbReference>
<dbReference type="AlphaFoldDB" id="A0AAW9PVR2"/>
<dbReference type="GO" id="GO:0004601">
    <property type="term" value="F:peroxidase activity"/>
    <property type="evidence" value="ECO:0007669"/>
    <property type="project" value="InterPro"/>
</dbReference>